<dbReference type="Pfam" id="PF13193">
    <property type="entry name" value="AMP-binding_C"/>
    <property type="match status" value="1"/>
</dbReference>
<dbReference type="InterPro" id="IPR042099">
    <property type="entry name" value="ANL_N_sf"/>
</dbReference>
<evidence type="ECO:0000313" key="4">
    <source>
        <dbReference type="Proteomes" id="UP001597151"/>
    </source>
</evidence>
<protein>
    <submittedName>
        <fullName evidence="3">Class I adenylate-forming enzyme family protein</fullName>
    </submittedName>
</protein>
<dbReference type="Proteomes" id="UP001597151">
    <property type="component" value="Unassembled WGS sequence"/>
</dbReference>
<accession>A0ABW3TJV1</accession>
<dbReference type="InterPro" id="IPR020845">
    <property type="entry name" value="AMP-binding_CS"/>
</dbReference>
<dbReference type="InterPro" id="IPR000873">
    <property type="entry name" value="AMP-dep_synth/lig_dom"/>
</dbReference>
<evidence type="ECO:0000313" key="3">
    <source>
        <dbReference type="EMBL" id="MFD1196100.1"/>
    </source>
</evidence>
<dbReference type="RefSeq" id="WP_380793704.1">
    <property type="nucleotide sequence ID" value="NZ_JBHTKR010000006.1"/>
</dbReference>
<dbReference type="Pfam" id="PF00501">
    <property type="entry name" value="AMP-binding"/>
    <property type="match status" value="1"/>
</dbReference>
<evidence type="ECO:0000259" key="1">
    <source>
        <dbReference type="Pfam" id="PF00501"/>
    </source>
</evidence>
<organism evidence="3 4">
    <name type="scientific">Seohaeicola saemankumensis</name>
    <dbReference type="NCBI Taxonomy" id="481181"/>
    <lineage>
        <taxon>Bacteria</taxon>
        <taxon>Pseudomonadati</taxon>
        <taxon>Pseudomonadota</taxon>
        <taxon>Alphaproteobacteria</taxon>
        <taxon>Rhodobacterales</taxon>
        <taxon>Roseobacteraceae</taxon>
        <taxon>Seohaeicola</taxon>
    </lineage>
</organism>
<gene>
    <name evidence="3" type="ORF">ACFQ3C_15640</name>
</gene>
<dbReference type="InterPro" id="IPR025110">
    <property type="entry name" value="AMP-bd_C"/>
</dbReference>
<dbReference type="PANTHER" id="PTHR24096:SF267">
    <property type="entry name" value="MALONATE--COA LIGASE ACSF3, MITOCHONDRIAL"/>
    <property type="match status" value="1"/>
</dbReference>
<evidence type="ECO:0000259" key="2">
    <source>
        <dbReference type="Pfam" id="PF13193"/>
    </source>
</evidence>
<comment type="caution">
    <text evidence="3">The sequence shown here is derived from an EMBL/GenBank/DDBJ whole genome shotgun (WGS) entry which is preliminary data.</text>
</comment>
<feature type="domain" description="AMP-dependent synthetase/ligase" evidence="1">
    <location>
        <begin position="22"/>
        <end position="376"/>
    </location>
</feature>
<dbReference type="Gene3D" id="3.30.300.30">
    <property type="match status" value="1"/>
</dbReference>
<name>A0ABW3TJV1_9RHOB</name>
<dbReference type="SUPFAM" id="SSF56801">
    <property type="entry name" value="Acetyl-CoA synthetase-like"/>
    <property type="match status" value="1"/>
</dbReference>
<keyword evidence="4" id="KW-1185">Reference proteome</keyword>
<dbReference type="InterPro" id="IPR045851">
    <property type="entry name" value="AMP-bd_C_sf"/>
</dbReference>
<feature type="domain" description="AMP-binding enzyme C-terminal" evidence="2">
    <location>
        <begin position="432"/>
        <end position="506"/>
    </location>
</feature>
<dbReference type="EMBL" id="JBHTKR010000006">
    <property type="protein sequence ID" value="MFD1196100.1"/>
    <property type="molecule type" value="Genomic_DNA"/>
</dbReference>
<dbReference type="PROSITE" id="PS00455">
    <property type="entry name" value="AMP_BINDING"/>
    <property type="match status" value="1"/>
</dbReference>
<proteinExistence type="predicted"/>
<dbReference type="PANTHER" id="PTHR24096">
    <property type="entry name" value="LONG-CHAIN-FATTY-ACID--COA LIGASE"/>
    <property type="match status" value="1"/>
</dbReference>
<reference evidence="4" key="1">
    <citation type="journal article" date="2019" name="Int. J. Syst. Evol. Microbiol.">
        <title>The Global Catalogue of Microorganisms (GCM) 10K type strain sequencing project: providing services to taxonomists for standard genome sequencing and annotation.</title>
        <authorList>
            <consortium name="The Broad Institute Genomics Platform"/>
            <consortium name="The Broad Institute Genome Sequencing Center for Infectious Disease"/>
            <person name="Wu L."/>
            <person name="Ma J."/>
        </authorList>
    </citation>
    <scope>NUCLEOTIDE SEQUENCE [LARGE SCALE GENOMIC DNA]</scope>
    <source>
        <strain evidence="4">CCUG 55328</strain>
    </source>
</reference>
<sequence>MITINPPSSGTPPTRSIVEAIRDNARAHPEKLALVCDQTRLTWGAFDTQINRAANLLLGQGMQKGDRIAILSPNSADYAVLFMGILRAGGCVTPLSTMASGEALQKMLADCSARAIFVADQYLDLVADFLGNMEIERYAMDFTAPGYISMTEALQAAPTTDPMVPIALKDAFNLIYSSGTTGTPKGIVHDHWMRAAQMDRVTPNGYDDNARTLISTPLYSNTTIVSFIPTLFGGSTVYLMPKFDAREYLGIVQAERITHTMLVPVQYKRIMDVPDFDGFDLSSMRVKFSTSAPLRADVKADVLARFPGKLIEYYGLTEGGGVTVLVADEHPDKLHTVGKLAPGNDIRLIDAEGREVPQGQVGEICGRGPTMMAGYFGRDDLTRDYIWRNEAGEVYFRSGDMGHFDADGFLILSDRKKDMIISGGLNIYANDLELVLLADPDVTDAAVIGVPSEQWGETPYGLVVLRKGASRSLDDIRADANAKLGKSQRLSGLEARDDLPRSTIGKILKRELRAPFWAEAQT</sequence>
<dbReference type="Gene3D" id="3.40.50.12780">
    <property type="entry name" value="N-terminal domain of ligase-like"/>
    <property type="match status" value="1"/>
</dbReference>